<dbReference type="PROSITE" id="PS51792">
    <property type="entry name" value="YIPPEE"/>
    <property type="match status" value="1"/>
</dbReference>
<organism evidence="6 7">
    <name type="scientific">Solanum verrucosum</name>
    <dbReference type="NCBI Taxonomy" id="315347"/>
    <lineage>
        <taxon>Eukaryota</taxon>
        <taxon>Viridiplantae</taxon>
        <taxon>Streptophyta</taxon>
        <taxon>Embryophyta</taxon>
        <taxon>Tracheophyta</taxon>
        <taxon>Spermatophyta</taxon>
        <taxon>Magnoliopsida</taxon>
        <taxon>eudicotyledons</taxon>
        <taxon>Gunneridae</taxon>
        <taxon>Pentapetalae</taxon>
        <taxon>asterids</taxon>
        <taxon>lamiids</taxon>
        <taxon>Solanales</taxon>
        <taxon>Solanaceae</taxon>
        <taxon>Solanoideae</taxon>
        <taxon>Solaneae</taxon>
        <taxon>Solanum</taxon>
    </lineage>
</organism>
<proteinExistence type="inferred from homology"/>
<dbReference type="EMBL" id="CP133618">
    <property type="protein sequence ID" value="WMV39696.1"/>
    <property type="molecule type" value="Genomic_DNA"/>
</dbReference>
<gene>
    <name evidence="6" type="ORF">MTR67_033081</name>
</gene>
<dbReference type="PANTHER" id="PTHR13848">
    <property type="entry name" value="PROTEIN YIPPEE-LIKE CG15309-RELATED"/>
    <property type="match status" value="1"/>
</dbReference>
<dbReference type="GO" id="GO:0046872">
    <property type="term" value="F:metal ion binding"/>
    <property type="evidence" value="ECO:0007669"/>
    <property type="project" value="UniProtKB-KW"/>
</dbReference>
<name>A0AAF0U5R3_SOLVR</name>
<feature type="domain" description="Yippee" evidence="5">
    <location>
        <begin position="1"/>
        <end position="89"/>
    </location>
</feature>
<dbReference type="InterPro" id="IPR004910">
    <property type="entry name" value="Yippee/Mis18/Cereblon"/>
</dbReference>
<protein>
    <recommendedName>
        <fullName evidence="5">Yippee domain-containing protein</fullName>
    </recommendedName>
</protein>
<evidence type="ECO:0000259" key="5">
    <source>
        <dbReference type="PROSITE" id="PS51792"/>
    </source>
</evidence>
<evidence type="ECO:0000256" key="1">
    <source>
        <dbReference type="ARBA" id="ARBA00005613"/>
    </source>
</evidence>
<dbReference type="Pfam" id="PF03226">
    <property type="entry name" value="Yippee-Mis18"/>
    <property type="match status" value="1"/>
</dbReference>
<keyword evidence="3" id="KW-0862">Zinc</keyword>
<dbReference type="AlphaFoldDB" id="A0AAF0U5R3"/>
<dbReference type="InterPro" id="IPR034751">
    <property type="entry name" value="Yippee"/>
</dbReference>
<comment type="similarity">
    <text evidence="1">Belongs to the yippee family.</text>
</comment>
<evidence type="ECO:0000313" key="6">
    <source>
        <dbReference type="EMBL" id="WMV39696.1"/>
    </source>
</evidence>
<evidence type="ECO:0000256" key="2">
    <source>
        <dbReference type="ARBA" id="ARBA00022723"/>
    </source>
</evidence>
<accession>A0AAF0U5R3</accession>
<dbReference type="Proteomes" id="UP001234989">
    <property type="component" value="Chromosome 7"/>
</dbReference>
<evidence type="ECO:0000313" key="7">
    <source>
        <dbReference type="Proteomes" id="UP001234989"/>
    </source>
</evidence>
<feature type="region of interest" description="Disordered" evidence="4">
    <location>
        <begin position="99"/>
        <end position="194"/>
    </location>
</feature>
<reference evidence="6" key="1">
    <citation type="submission" date="2023-08" db="EMBL/GenBank/DDBJ databases">
        <title>A de novo genome assembly of Solanum verrucosum Schlechtendal, a Mexican diploid species geographically isolated from the other diploid A-genome species in potato relatives.</title>
        <authorList>
            <person name="Hosaka K."/>
        </authorList>
    </citation>
    <scope>NUCLEOTIDE SEQUENCE</scope>
    <source>
        <tissue evidence="6">Young leaves</tissue>
    </source>
</reference>
<dbReference type="InterPro" id="IPR039058">
    <property type="entry name" value="Yippee_fam"/>
</dbReference>
<feature type="compositionally biased region" description="Basic residues" evidence="4">
    <location>
        <begin position="171"/>
        <end position="181"/>
    </location>
</feature>
<feature type="compositionally biased region" description="Low complexity" evidence="4">
    <location>
        <begin position="182"/>
        <end position="191"/>
    </location>
</feature>
<sequence>MSDKISFMLFIQAFHCSSGRAYLFNKVVNITFGQSEERTMLPGTHTVTDIFCCRCGQILGWKYEKTHEKSQKYKEGKFVLGRVRIIDGEFDSEFYIDTRSSSSDDEDTIPQSLPSHSVVDYSMKKRRHSRDIKHVKKRTRRRSSSRDVSEGSPPVKKRKQSNRKSLDYGRKVQKKKRKRHASISSTNSDSRSCSRKIVLAPEVEILRAFPLAKIQLIVVNRKR</sequence>
<evidence type="ECO:0000256" key="3">
    <source>
        <dbReference type="ARBA" id="ARBA00022833"/>
    </source>
</evidence>
<feature type="compositionally biased region" description="Basic residues" evidence="4">
    <location>
        <begin position="124"/>
        <end position="143"/>
    </location>
</feature>
<keyword evidence="2" id="KW-0479">Metal-binding</keyword>
<keyword evidence="7" id="KW-1185">Reference proteome</keyword>
<evidence type="ECO:0000256" key="4">
    <source>
        <dbReference type="SAM" id="MobiDB-lite"/>
    </source>
</evidence>